<evidence type="ECO:0000313" key="1">
    <source>
        <dbReference type="EMBL" id="KAJ1359461.1"/>
    </source>
</evidence>
<dbReference type="AlphaFoldDB" id="A0AAD5N3C9"/>
<protein>
    <submittedName>
        <fullName evidence="1">Uncharacterized protein</fullName>
    </submittedName>
</protein>
<comment type="caution">
    <text evidence="1">The sequence shown here is derived from an EMBL/GenBank/DDBJ whole genome shotgun (WGS) entry which is preliminary data.</text>
</comment>
<accession>A0AAD5N3C9</accession>
<sequence length="69" mass="7463">MQPCALLKQDAVAVTSTGSNCNNSDAHISACVNRLSGWQQVPVNRSGHIKGRVSLKKVRLTEKILICES</sequence>
<proteinExistence type="predicted"/>
<gene>
    <name evidence="1" type="ORF">KIN20_018205</name>
</gene>
<evidence type="ECO:0000313" key="2">
    <source>
        <dbReference type="Proteomes" id="UP001196413"/>
    </source>
</evidence>
<organism evidence="1 2">
    <name type="scientific">Parelaphostrongylus tenuis</name>
    <name type="common">Meningeal worm</name>
    <dbReference type="NCBI Taxonomy" id="148309"/>
    <lineage>
        <taxon>Eukaryota</taxon>
        <taxon>Metazoa</taxon>
        <taxon>Ecdysozoa</taxon>
        <taxon>Nematoda</taxon>
        <taxon>Chromadorea</taxon>
        <taxon>Rhabditida</taxon>
        <taxon>Rhabditina</taxon>
        <taxon>Rhabditomorpha</taxon>
        <taxon>Strongyloidea</taxon>
        <taxon>Metastrongylidae</taxon>
        <taxon>Parelaphostrongylus</taxon>
    </lineage>
</organism>
<name>A0AAD5N3C9_PARTN</name>
<dbReference type="EMBL" id="JAHQIW010003624">
    <property type="protein sequence ID" value="KAJ1359461.1"/>
    <property type="molecule type" value="Genomic_DNA"/>
</dbReference>
<dbReference type="Proteomes" id="UP001196413">
    <property type="component" value="Unassembled WGS sequence"/>
</dbReference>
<keyword evidence="2" id="KW-1185">Reference proteome</keyword>
<reference evidence="1" key="1">
    <citation type="submission" date="2021-06" db="EMBL/GenBank/DDBJ databases">
        <title>Parelaphostrongylus tenuis whole genome reference sequence.</title>
        <authorList>
            <person name="Garwood T.J."/>
            <person name="Larsen P.A."/>
            <person name="Fountain-Jones N.M."/>
            <person name="Garbe J.R."/>
            <person name="Macchietto M.G."/>
            <person name="Kania S.A."/>
            <person name="Gerhold R.W."/>
            <person name="Richards J.E."/>
            <person name="Wolf T.M."/>
        </authorList>
    </citation>
    <scope>NUCLEOTIDE SEQUENCE</scope>
    <source>
        <strain evidence="1">MNPRO001-30</strain>
        <tissue evidence="1">Meninges</tissue>
    </source>
</reference>